<dbReference type="RefSeq" id="WP_238977585.1">
    <property type="nucleotide sequence ID" value="NZ_JABFUC010000008.1"/>
</dbReference>
<dbReference type="GO" id="GO:0008168">
    <property type="term" value="F:methyltransferase activity"/>
    <property type="evidence" value="ECO:0007669"/>
    <property type="project" value="UniProtKB-KW"/>
</dbReference>
<keyword evidence="4" id="KW-0680">Restriction system</keyword>
<comment type="catalytic activity">
    <reaction evidence="5 8">
        <text>a 2'-deoxycytidine in DNA + S-adenosyl-L-methionine = a 5-methyl-2'-deoxycytidine in DNA + S-adenosyl-L-homocysteine + H(+)</text>
        <dbReference type="Rhea" id="RHEA:13681"/>
        <dbReference type="Rhea" id="RHEA-COMP:11369"/>
        <dbReference type="Rhea" id="RHEA-COMP:11370"/>
        <dbReference type="ChEBI" id="CHEBI:15378"/>
        <dbReference type="ChEBI" id="CHEBI:57856"/>
        <dbReference type="ChEBI" id="CHEBI:59789"/>
        <dbReference type="ChEBI" id="CHEBI:85452"/>
        <dbReference type="ChEBI" id="CHEBI:85454"/>
        <dbReference type="EC" id="2.1.1.37"/>
    </reaction>
</comment>
<evidence type="ECO:0000256" key="2">
    <source>
        <dbReference type="ARBA" id="ARBA00022679"/>
    </source>
</evidence>
<dbReference type="PANTHER" id="PTHR10629">
    <property type="entry name" value="CYTOSINE-SPECIFIC METHYLTRANSFERASE"/>
    <property type="match status" value="1"/>
</dbReference>
<dbReference type="Gene3D" id="3.40.50.150">
    <property type="entry name" value="Vaccinia Virus protein VP39"/>
    <property type="match status" value="1"/>
</dbReference>
<dbReference type="Gene3D" id="3.90.120.10">
    <property type="entry name" value="DNA Methylase, subunit A, domain 2"/>
    <property type="match status" value="1"/>
</dbReference>
<dbReference type="EMBL" id="JABFUC010000008">
    <property type="protein sequence ID" value="MCG6658444.1"/>
    <property type="molecule type" value="Genomic_DNA"/>
</dbReference>
<dbReference type="PANTHER" id="PTHR10629:SF52">
    <property type="entry name" value="DNA (CYTOSINE-5)-METHYLTRANSFERASE 1"/>
    <property type="match status" value="1"/>
</dbReference>
<dbReference type="EC" id="2.1.1.37" evidence="8"/>
<dbReference type="InterPro" id="IPR001525">
    <property type="entry name" value="C5_MeTfrase"/>
</dbReference>
<keyword evidence="3 6" id="KW-0949">S-adenosyl-L-methionine</keyword>
<keyword evidence="2 6" id="KW-0808">Transferase</keyword>
<keyword evidence="10" id="KW-1185">Reference proteome</keyword>
<evidence type="ECO:0000256" key="4">
    <source>
        <dbReference type="ARBA" id="ARBA00022747"/>
    </source>
</evidence>
<dbReference type="InterPro" id="IPR050390">
    <property type="entry name" value="C5-Methyltransferase"/>
</dbReference>
<sequence length="367" mass="40673">MSESVIDLFCGVGGFSLGAELAGFKSKLSIDIDTDVTSTWNNNFPNSNLRIGDVAQLDKGSCKTIFDGGRPSGVIGGPPCQGFSRIGKRNSLDPRNSLVSVFFDKVALIKPKFFLMENVEGLLDEINKDVLESSLSKIPSFYKVLPPLRVNSANHGAPTNRKRIILLGYDPDYVDEINEQDICVKPGAPDVTVRDAIYDLPSPFPSIKNGSPYAWSEYKRSALSEFSLRMRAVPKNGLGWDVAISALRNCKVSGVAYTKHTDGVVERFKATEPGKVEKISRYPRLKWDGKCPTLRAGTGKSNGSYQAMRPIHPEEPRVITIREAARLQGFPDWFLFHPTIWHSFRMIGNSVSPILSQSLMQFIRSKL</sequence>
<dbReference type="PRINTS" id="PR00105">
    <property type="entry name" value="C5METTRFRASE"/>
</dbReference>
<name>A0ABS9P9I6_9GAMM</name>
<reference evidence="9 10" key="1">
    <citation type="submission" date="2020-05" db="EMBL/GenBank/DDBJ databases">
        <title>Comparative genomic analysis of denitrifying bacteria from Halomonas genus.</title>
        <authorList>
            <person name="Wang L."/>
            <person name="Shao Z."/>
        </authorList>
    </citation>
    <scope>NUCLEOTIDE SEQUENCE [LARGE SCALE GENOMIC DNA]</scope>
    <source>
        <strain evidence="9 10">A4</strain>
    </source>
</reference>
<dbReference type="InterPro" id="IPR018117">
    <property type="entry name" value="C5_DNA_meth_AS"/>
</dbReference>
<keyword evidence="1 6" id="KW-0489">Methyltransferase</keyword>
<protein>
    <recommendedName>
        <fullName evidence="8">Cytosine-specific methyltransferase</fullName>
        <ecNumber evidence="8">2.1.1.37</ecNumber>
    </recommendedName>
</protein>
<dbReference type="PROSITE" id="PS51679">
    <property type="entry name" value="SAM_MT_C5"/>
    <property type="match status" value="1"/>
</dbReference>
<evidence type="ECO:0000256" key="3">
    <source>
        <dbReference type="ARBA" id="ARBA00022691"/>
    </source>
</evidence>
<dbReference type="NCBIfam" id="TIGR00675">
    <property type="entry name" value="dcm"/>
    <property type="match status" value="1"/>
</dbReference>
<feature type="active site" evidence="6">
    <location>
        <position position="80"/>
    </location>
</feature>
<evidence type="ECO:0000313" key="9">
    <source>
        <dbReference type="EMBL" id="MCG6658444.1"/>
    </source>
</evidence>
<comment type="caution">
    <text evidence="9">The sequence shown here is derived from an EMBL/GenBank/DDBJ whole genome shotgun (WGS) entry which is preliminary data.</text>
</comment>
<accession>A0ABS9P9I6</accession>
<dbReference type="Proteomes" id="UP000814385">
    <property type="component" value="Unassembled WGS sequence"/>
</dbReference>
<gene>
    <name evidence="9" type="ORF">HOP52_11840</name>
</gene>
<evidence type="ECO:0000256" key="6">
    <source>
        <dbReference type="PROSITE-ProRule" id="PRU01016"/>
    </source>
</evidence>
<dbReference type="PROSITE" id="PS00094">
    <property type="entry name" value="C5_MTASE_1"/>
    <property type="match status" value="1"/>
</dbReference>
<dbReference type="InterPro" id="IPR029063">
    <property type="entry name" value="SAM-dependent_MTases_sf"/>
</dbReference>
<proteinExistence type="inferred from homology"/>
<evidence type="ECO:0000256" key="5">
    <source>
        <dbReference type="ARBA" id="ARBA00047422"/>
    </source>
</evidence>
<dbReference type="PROSITE" id="PS00095">
    <property type="entry name" value="C5_MTASE_2"/>
    <property type="match status" value="1"/>
</dbReference>
<dbReference type="GO" id="GO:0032259">
    <property type="term" value="P:methylation"/>
    <property type="evidence" value="ECO:0007669"/>
    <property type="project" value="UniProtKB-KW"/>
</dbReference>
<evidence type="ECO:0000256" key="8">
    <source>
        <dbReference type="RuleBase" id="RU000417"/>
    </source>
</evidence>
<organism evidence="9 10">
    <name type="scientific">Billgrantia campisalis</name>
    <dbReference type="NCBI Taxonomy" id="74661"/>
    <lineage>
        <taxon>Bacteria</taxon>
        <taxon>Pseudomonadati</taxon>
        <taxon>Pseudomonadota</taxon>
        <taxon>Gammaproteobacteria</taxon>
        <taxon>Oceanospirillales</taxon>
        <taxon>Halomonadaceae</taxon>
        <taxon>Billgrantia</taxon>
    </lineage>
</organism>
<evidence type="ECO:0000313" key="10">
    <source>
        <dbReference type="Proteomes" id="UP000814385"/>
    </source>
</evidence>
<dbReference type="SUPFAM" id="SSF53335">
    <property type="entry name" value="S-adenosyl-L-methionine-dependent methyltransferases"/>
    <property type="match status" value="1"/>
</dbReference>
<dbReference type="Pfam" id="PF00145">
    <property type="entry name" value="DNA_methylase"/>
    <property type="match status" value="1"/>
</dbReference>
<evidence type="ECO:0000256" key="1">
    <source>
        <dbReference type="ARBA" id="ARBA00022603"/>
    </source>
</evidence>
<evidence type="ECO:0000256" key="7">
    <source>
        <dbReference type="RuleBase" id="RU000416"/>
    </source>
</evidence>
<dbReference type="InterPro" id="IPR031303">
    <property type="entry name" value="C5_meth_CS"/>
</dbReference>
<comment type="similarity">
    <text evidence="6 7">Belongs to the class I-like SAM-binding methyltransferase superfamily. C5-methyltransferase family.</text>
</comment>